<evidence type="ECO:0000256" key="4">
    <source>
        <dbReference type="SAM" id="Phobius"/>
    </source>
</evidence>
<evidence type="ECO:0000256" key="2">
    <source>
        <dbReference type="ARBA" id="ARBA00022676"/>
    </source>
</evidence>
<dbReference type="InterPro" id="IPR002213">
    <property type="entry name" value="UDP_glucos_trans"/>
</dbReference>
<keyword evidence="7" id="KW-1185">Reference proteome</keyword>
<reference evidence="6" key="1">
    <citation type="submission" date="2019-08" db="EMBL/GenBank/DDBJ databases">
        <title>The genome of the North American firefly Photinus pyralis.</title>
        <authorList>
            <consortium name="Photinus pyralis genome working group"/>
            <person name="Fallon T.R."/>
            <person name="Sander Lower S.E."/>
            <person name="Weng J.-K."/>
        </authorList>
    </citation>
    <scope>NUCLEOTIDE SEQUENCE</scope>
    <source>
        <strain evidence="6">TRF0915ILg1</strain>
        <tissue evidence="6">Whole body</tissue>
    </source>
</reference>
<evidence type="ECO:0008006" key="8">
    <source>
        <dbReference type="Google" id="ProtNLM"/>
    </source>
</evidence>
<keyword evidence="4" id="KW-0812">Transmembrane</keyword>
<name>A0A8K0CY48_IGNLU</name>
<dbReference type="SUPFAM" id="SSF53756">
    <property type="entry name" value="UDP-Glycosyltransferase/glycogen phosphorylase"/>
    <property type="match status" value="3"/>
</dbReference>
<comment type="caution">
    <text evidence="6">The sequence shown here is derived from an EMBL/GenBank/DDBJ whole genome shotgun (WGS) entry which is preliminary data.</text>
</comment>
<dbReference type="CDD" id="cd03784">
    <property type="entry name" value="GT1_Gtf-like"/>
    <property type="match status" value="3"/>
</dbReference>
<dbReference type="Pfam" id="PF00201">
    <property type="entry name" value="UDPGT"/>
    <property type="match status" value="3"/>
</dbReference>
<comment type="similarity">
    <text evidence="1">Belongs to the UDP-glycosyltransferase family.</text>
</comment>
<keyword evidence="4" id="KW-0472">Membrane</keyword>
<feature type="signal peptide" evidence="5">
    <location>
        <begin position="1"/>
        <end position="19"/>
    </location>
</feature>
<dbReference type="EMBL" id="VTPC01007889">
    <property type="protein sequence ID" value="KAF2893561.1"/>
    <property type="molecule type" value="Genomic_DNA"/>
</dbReference>
<evidence type="ECO:0000256" key="5">
    <source>
        <dbReference type="SAM" id="SignalP"/>
    </source>
</evidence>
<feature type="chain" id="PRO_5035481923" description="UDP-glycosyltransferases domain-containing protein" evidence="5">
    <location>
        <begin position="20"/>
        <end position="1383"/>
    </location>
</feature>
<dbReference type="FunFam" id="3.40.50.2000:FF:000050">
    <property type="entry name" value="UDP-glucuronosyltransferase"/>
    <property type="match status" value="3"/>
</dbReference>
<dbReference type="Gene3D" id="3.40.50.2000">
    <property type="entry name" value="Glycogen Phosphorylase B"/>
    <property type="match status" value="5"/>
</dbReference>
<dbReference type="PANTHER" id="PTHR48043">
    <property type="entry name" value="EG:EG0003.4 PROTEIN-RELATED"/>
    <property type="match status" value="1"/>
</dbReference>
<keyword evidence="4" id="KW-1133">Transmembrane helix</keyword>
<feature type="transmembrane region" description="Helical" evidence="4">
    <location>
        <begin position="503"/>
        <end position="523"/>
    </location>
</feature>
<dbReference type="InterPro" id="IPR050271">
    <property type="entry name" value="UDP-glycosyltransferase"/>
</dbReference>
<gene>
    <name evidence="6" type="ORF">ILUMI_12615</name>
</gene>
<feature type="non-terminal residue" evidence="6">
    <location>
        <position position="1"/>
    </location>
</feature>
<feature type="transmembrane region" description="Helical" evidence="4">
    <location>
        <begin position="472"/>
        <end position="496"/>
    </location>
</feature>
<evidence type="ECO:0000313" key="7">
    <source>
        <dbReference type="Proteomes" id="UP000801492"/>
    </source>
</evidence>
<protein>
    <recommendedName>
        <fullName evidence="8">UDP-glycosyltransferases domain-containing protein</fullName>
    </recommendedName>
</protein>
<organism evidence="6 7">
    <name type="scientific">Ignelater luminosus</name>
    <name type="common">Cucubano</name>
    <name type="synonym">Pyrophorus luminosus</name>
    <dbReference type="NCBI Taxonomy" id="2038154"/>
    <lineage>
        <taxon>Eukaryota</taxon>
        <taxon>Metazoa</taxon>
        <taxon>Ecdysozoa</taxon>
        <taxon>Arthropoda</taxon>
        <taxon>Hexapoda</taxon>
        <taxon>Insecta</taxon>
        <taxon>Pterygota</taxon>
        <taxon>Neoptera</taxon>
        <taxon>Endopterygota</taxon>
        <taxon>Coleoptera</taxon>
        <taxon>Polyphaga</taxon>
        <taxon>Elateriformia</taxon>
        <taxon>Elateroidea</taxon>
        <taxon>Elateridae</taxon>
        <taxon>Agrypninae</taxon>
        <taxon>Pyrophorini</taxon>
        <taxon>Ignelater</taxon>
    </lineage>
</organism>
<dbReference type="GO" id="GO:0008194">
    <property type="term" value="F:UDP-glycosyltransferase activity"/>
    <property type="evidence" value="ECO:0007669"/>
    <property type="project" value="InterPro"/>
</dbReference>
<evidence type="ECO:0000256" key="3">
    <source>
        <dbReference type="ARBA" id="ARBA00022679"/>
    </source>
</evidence>
<dbReference type="OrthoDB" id="5835829at2759"/>
<sequence length="1383" mass="157902">MKTIAFLIFVILNVPTTNGARILGIALTPSFSHQVAFRPLWRELSLRGHQLVVITTDPMNDPSLTNLTEIDLHFSYELWNKDVVPVMNNPKQAEQMMEVMTVTMKKIVNQQLSYTEVQKLVGNKSEYFDLLIAEIGAPITVIFSEIFKCPYIGMMSLDVPTIVYNVVGNPVNPIANPDVNLPYSGKLSLYERFSSVVHNLVMGYVITDYFKFMDENVKSHFGEGFPTILYVMSKMSLLYVNTNPIVNQIRPLMPNVIQIGGRTLRHFSKPLPQDLQQHLDDATQGAIYFSLGSNVKSMYLPDDTKAILLETFSELPYKVLWKFELDDLPGKSDNVIISKWFPQQDIFKHPNVKLFITQGGTQSIDEAIYDHIPILGLPFLMDQLTNVKRIVDKGLGLSLDYKTLDKKIFKEAILEIINNPKYRNRVKALADLATDQPMTGLEKAVWWAEYVIRHKGAKHLRSPVLEIPSYQYYLLDVIGFCLGAIVVAVYLLVLFFSMKIIGFFFLAVFTASTINGARILGVIPTPSFSHQVPFRPLWKELSLRGHQLLVLTTDPMNESLLTNLTEIDLHSSYEIWNKDMIPAMNNPKDVKSMFDIMVNAQIEVGEQLLNHPEVQKLSKSENEHFDLVLAELCVPPAIAFSEKFRCPYIAVTATEPLPYFYNLVGNLVNPIVNPDNNLPLIRKLSFFERFYSVKHNIFMKYFLMDYFIETSDSTVKKHFGADYPSLWHIFNQMSLYFVETNPTLNPIRTLMPNVIEIGGAKHCHFSKSLPKNLQHLDNATQGFIYFSLGSNVKSKYLSDSLKAVLLESFAELPYKILWKFELEDLPGKPNNVIISKWFPQQDIFKHPNIKLFITQGGIQSINDAIYSNIPMLGLPFFMDQPTNVKRMVAKGLGLSLDYKTLDKKTFKKTIQELINNPKYRNRSKELVDLANDQPMTGLEQAVWWSEYVIRHNGAKHLRSSLFDIHSCQHYLLDIVGFCLVNGARILGVVLTPSFSHQVMFRPLWKELSLRGHELVVLTTDPMNDPLLTNLTEIDLHASYDIWNRDMDLLMSNPKDSPEMMSKMAMTMMKIIEHQLNHPEVKKLINSKTEHFDLLMLEIIQPIGAAFAEKFNCPLIALISFEAPTFGYNMFGNPVNPIANPDINLPYIGKLNFIERFHSVVFNLIMERVLMNHQKNVDRVIKKHFGKDFSNFMDIIDKTSLVFVNTNPVLNQIRPLMPNIIQIGGGIHLQSAKSLSKDLQQHLDDATQGFIFFSLGSNVKSKALSDNLKAVLLETFAELPYKVLWKFELEDLPGKPDNVIISKWFPQQDIFKHPNIKLFITQGGIQSIDEAIYHHIPMLGLPFFMDQLTNIKRVVAKGLGLSLDYKTLDKSTLKETIQEIINNP</sequence>
<evidence type="ECO:0000256" key="1">
    <source>
        <dbReference type="ARBA" id="ARBA00009995"/>
    </source>
</evidence>
<keyword evidence="2" id="KW-0328">Glycosyltransferase</keyword>
<evidence type="ECO:0000313" key="6">
    <source>
        <dbReference type="EMBL" id="KAF2893561.1"/>
    </source>
</evidence>
<dbReference type="Proteomes" id="UP000801492">
    <property type="component" value="Unassembled WGS sequence"/>
</dbReference>
<keyword evidence="5" id="KW-0732">Signal</keyword>
<accession>A0A8K0CY48</accession>
<dbReference type="PANTHER" id="PTHR48043:SF159">
    <property type="entry name" value="EG:EG0003.4 PROTEIN-RELATED"/>
    <property type="match status" value="1"/>
</dbReference>
<proteinExistence type="inferred from homology"/>
<keyword evidence="3" id="KW-0808">Transferase</keyword>